<evidence type="ECO:0000256" key="3">
    <source>
        <dbReference type="ARBA" id="ARBA00022475"/>
    </source>
</evidence>
<evidence type="ECO:0000313" key="11">
    <source>
        <dbReference type="Proteomes" id="UP000553766"/>
    </source>
</evidence>
<evidence type="ECO:0000256" key="1">
    <source>
        <dbReference type="ARBA" id="ARBA00004429"/>
    </source>
</evidence>
<feature type="transmembrane region" description="Helical" evidence="8">
    <location>
        <begin position="362"/>
        <end position="381"/>
    </location>
</feature>
<feature type="transmembrane region" description="Helical" evidence="8">
    <location>
        <begin position="76"/>
        <end position="94"/>
    </location>
</feature>
<organism evidence="10 11">
    <name type="scientific">Rubricella aquisinus</name>
    <dbReference type="NCBI Taxonomy" id="2028108"/>
    <lineage>
        <taxon>Bacteria</taxon>
        <taxon>Pseudomonadati</taxon>
        <taxon>Pseudomonadota</taxon>
        <taxon>Alphaproteobacteria</taxon>
        <taxon>Rhodobacterales</taxon>
        <taxon>Paracoccaceae</taxon>
        <taxon>Rubricella</taxon>
    </lineage>
</organism>
<comment type="subcellular location">
    <subcellularLocation>
        <location evidence="1">Cell inner membrane</location>
        <topology evidence="1">Multi-pass membrane protein</topology>
    </subcellularLocation>
</comment>
<evidence type="ECO:0000256" key="8">
    <source>
        <dbReference type="SAM" id="Phobius"/>
    </source>
</evidence>
<feature type="transmembrane region" description="Helical" evidence="8">
    <location>
        <begin position="100"/>
        <end position="118"/>
    </location>
</feature>
<keyword evidence="11" id="KW-1185">Reference proteome</keyword>
<feature type="transmembrane region" description="Helical" evidence="8">
    <location>
        <begin position="163"/>
        <end position="181"/>
    </location>
</feature>
<sequence length="396" mass="41444">MTRPAVLSSEGLRTGAMYALIFAALGAHLPFWPLWLEDWGLTATEIGSFTAAGVVVRILAGIAIPALADRLDARRMVMAGVAALGAVVFTAHLWIDDKAILFLATLATGLVYPGMIPLSDALGSAAAREYRFAYAQARAFGSLAFLIANIAVGWLIGQYGVGVALWWIVICLALSVWMSMIHPGGGQGAELSRPRLTDIGKLATAPVFVLFLCAIGFAQGSHAVFYAFGSVHWAGLGLNEGEIGALWAFSVAVEVVLMFTVGAAIVARIGAVPAIAFSGAVGVLRWTWMMFDPTGAELWFLQFLHSGTFAIGHLGAIAFVAAAVEERLSASAQGLFGAAFGGLLSAVAMGLASVFYASHGGATYGIAAVMSGLGLIFALMLHHRWQGGLIATRKSR</sequence>
<evidence type="ECO:0000256" key="4">
    <source>
        <dbReference type="ARBA" id="ARBA00022519"/>
    </source>
</evidence>
<comment type="caution">
    <text evidence="10">The sequence shown here is derived from an EMBL/GenBank/DDBJ whole genome shotgun (WGS) entry which is preliminary data.</text>
</comment>
<keyword evidence="4" id="KW-0997">Cell inner membrane</keyword>
<dbReference type="PANTHER" id="PTHR23522:SF10">
    <property type="entry name" value="3-PHENYLPROPIONIC ACID TRANSPORTER-RELATED"/>
    <property type="match status" value="1"/>
</dbReference>
<evidence type="ECO:0000256" key="6">
    <source>
        <dbReference type="ARBA" id="ARBA00022989"/>
    </source>
</evidence>
<dbReference type="GO" id="GO:0030395">
    <property type="term" value="F:lactose binding"/>
    <property type="evidence" value="ECO:0007669"/>
    <property type="project" value="TreeGrafter"/>
</dbReference>
<feature type="transmembrane region" description="Helical" evidence="8">
    <location>
        <begin position="274"/>
        <end position="291"/>
    </location>
</feature>
<feature type="transmembrane region" description="Helical" evidence="8">
    <location>
        <begin position="12"/>
        <end position="34"/>
    </location>
</feature>
<dbReference type="NCBIfam" id="NF037955">
    <property type="entry name" value="mfs"/>
    <property type="match status" value="1"/>
</dbReference>
<dbReference type="AlphaFoldDB" id="A0A840X2W9"/>
<dbReference type="SUPFAM" id="SSF103473">
    <property type="entry name" value="MFS general substrate transporter"/>
    <property type="match status" value="1"/>
</dbReference>
<accession>A0A840X2W9</accession>
<dbReference type="EMBL" id="JACIJS010000003">
    <property type="protein sequence ID" value="MBB5515017.1"/>
    <property type="molecule type" value="Genomic_DNA"/>
</dbReference>
<keyword evidence="3" id="KW-1003">Cell membrane</keyword>
<dbReference type="Gene3D" id="1.20.1250.20">
    <property type="entry name" value="MFS general substrate transporter like domains"/>
    <property type="match status" value="2"/>
</dbReference>
<dbReference type="InterPro" id="IPR024989">
    <property type="entry name" value="MFS_assoc_dom"/>
</dbReference>
<feature type="transmembrane region" description="Helical" evidence="8">
    <location>
        <begin position="46"/>
        <end position="64"/>
    </location>
</feature>
<dbReference type="PIRSF" id="PIRSF004925">
    <property type="entry name" value="HcaT"/>
    <property type="match status" value="1"/>
</dbReference>
<feature type="transmembrane region" description="Helical" evidence="8">
    <location>
        <begin position="303"/>
        <end position="323"/>
    </location>
</feature>
<keyword evidence="2" id="KW-0813">Transport</keyword>
<proteinExistence type="predicted"/>
<dbReference type="GO" id="GO:0005886">
    <property type="term" value="C:plasma membrane"/>
    <property type="evidence" value="ECO:0007669"/>
    <property type="project" value="UniProtKB-SubCell"/>
</dbReference>
<feature type="transmembrane region" description="Helical" evidence="8">
    <location>
        <begin position="335"/>
        <end position="356"/>
    </location>
</feature>
<dbReference type="RefSeq" id="WP_184009215.1">
    <property type="nucleotide sequence ID" value="NZ_JACIJS010000003.1"/>
</dbReference>
<dbReference type="Pfam" id="PF12832">
    <property type="entry name" value="MFS_1_like"/>
    <property type="match status" value="1"/>
</dbReference>
<evidence type="ECO:0000256" key="2">
    <source>
        <dbReference type="ARBA" id="ARBA00022448"/>
    </source>
</evidence>
<keyword evidence="7 8" id="KW-0472">Membrane</keyword>
<name>A0A840X2W9_9RHOB</name>
<feature type="transmembrane region" description="Helical" evidence="8">
    <location>
        <begin position="202"/>
        <end position="225"/>
    </location>
</feature>
<protein>
    <submittedName>
        <fullName evidence="10">PPP family 3-phenylpropionic acid transporter</fullName>
    </submittedName>
</protein>
<keyword evidence="6 8" id="KW-1133">Transmembrane helix</keyword>
<keyword evidence="5 8" id="KW-0812">Transmembrane</keyword>
<dbReference type="InterPro" id="IPR036259">
    <property type="entry name" value="MFS_trans_sf"/>
</dbReference>
<evidence type="ECO:0000256" key="7">
    <source>
        <dbReference type="ARBA" id="ARBA00023136"/>
    </source>
</evidence>
<evidence type="ECO:0000259" key="9">
    <source>
        <dbReference type="Pfam" id="PF12832"/>
    </source>
</evidence>
<evidence type="ECO:0000256" key="5">
    <source>
        <dbReference type="ARBA" id="ARBA00022692"/>
    </source>
</evidence>
<dbReference type="PANTHER" id="PTHR23522">
    <property type="entry name" value="BLL5896 PROTEIN"/>
    <property type="match status" value="1"/>
</dbReference>
<feature type="transmembrane region" description="Helical" evidence="8">
    <location>
        <begin position="139"/>
        <end position="157"/>
    </location>
</feature>
<gene>
    <name evidence="10" type="ORF">FHS89_001027</name>
</gene>
<feature type="domain" description="Major facilitator superfamily associated" evidence="9">
    <location>
        <begin position="16"/>
        <end position="347"/>
    </location>
</feature>
<evidence type="ECO:0000313" key="10">
    <source>
        <dbReference type="EMBL" id="MBB5515017.1"/>
    </source>
</evidence>
<dbReference type="GO" id="GO:0015528">
    <property type="term" value="F:lactose:proton symporter activity"/>
    <property type="evidence" value="ECO:0007669"/>
    <property type="project" value="TreeGrafter"/>
</dbReference>
<reference evidence="10 11" key="1">
    <citation type="submission" date="2020-08" db="EMBL/GenBank/DDBJ databases">
        <title>Genomic Encyclopedia of Type Strains, Phase IV (KMG-IV): sequencing the most valuable type-strain genomes for metagenomic binning, comparative biology and taxonomic classification.</title>
        <authorList>
            <person name="Goeker M."/>
        </authorList>
    </citation>
    <scope>NUCLEOTIDE SEQUENCE [LARGE SCALE GENOMIC DNA]</scope>
    <source>
        <strain evidence="10 11">DSM 103377</strain>
    </source>
</reference>
<feature type="transmembrane region" description="Helical" evidence="8">
    <location>
        <begin position="245"/>
        <end position="267"/>
    </location>
</feature>
<dbReference type="Proteomes" id="UP000553766">
    <property type="component" value="Unassembled WGS sequence"/>
</dbReference>
<dbReference type="InterPro" id="IPR026032">
    <property type="entry name" value="HcaT-like"/>
</dbReference>